<dbReference type="AlphaFoldDB" id="A0AAD8JCM5"/>
<dbReference type="InterPro" id="IPR012337">
    <property type="entry name" value="RNaseH-like_sf"/>
</dbReference>
<evidence type="ECO:0000256" key="6">
    <source>
        <dbReference type="ARBA" id="ARBA00023242"/>
    </source>
</evidence>
<feature type="domain" description="hAT-like transposase RNase-H fold" evidence="9">
    <location>
        <begin position="394"/>
        <end position="496"/>
    </location>
</feature>
<evidence type="ECO:0000313" key="10">
    <source>
        <dbReference type="EMBL" id="KAK1401256.1"/>
    </source>
</evidence>
<dbReference type="EMBL" id="JAUIZM010000001">
    <property type="protein sequence ID" value="KAK1401256.1"/>
    <property type="molecule type" value="Genomic_DNA"/>
</dbReference>
<evidence type="ECO:0000256" key="5">
    <source>
        <dbReference type="ARBA" id="ARBA00023125"/>
    </source>
</evidence>
<evidence type="ECO:0000259" key="8">
    <source>
        <dbReference type="Pfam" id="PF05699"/>
    </source>
</evidence>
<comment type="subcellular location">
    <subcellularLocation>
        <location evidence="1">Nucleus</location>
    </subcellularLocation>
</comment>
<evidence type="ECO:0000256" key="3">
    <source>
        <dbReference type="ARBA" id="ARBA00022771"/>
    </source>
</evidence>
<evidence type="ECO:0000313" key="11">
    <source>
        <dbReference type="Proteomes" id="UP001237642"/>
    </source>
</evidence>
<dbReference type="GO" id="GO:0008270">
    <property type="term" value="F:zinc ion binding"/>
    <property type="evidence" value="ECO:0007669"/>
    <property type="project" value="UniProtKB-KW"/>
</dbReference>
<evidence type="ECO:0000256" key="1">
    <source>
        <dbReference type="ARBA" id="ARBA00004123"/>
    </source>
</evidence>
<dbReference type="InterPro" id="IPR025525">
    <property type="entry name" value="hAT-like_transposase_RNase-H"/>
</dbReference>
<dbReference type="InterPro" id="IPR008906">
    <property type="entry name" value="HATC_C_dom"/>
</dbReference>
<name>A0AAD8JCM5_9APIA</name>
<dbReference type="PANTHER" id="PTHR46481:SF10">
    <property type="entry name" value="ZINC FINGER BED DOMAIN-CONTAINING PROTEIN 39"/>
    <property type="match status" value="1"/>
</dbReference>
<organism evidence="10 11">
    <name type="scientific">Heracleum sosnowskyi</name>
    <dbReference type="NCBI Taxonomy" id="360622"/>
    <lineage>
        <taxon>Eukaryota</taxon>
        <taxon>Viridiplantae</taxon>
        <taxon>Streptophyta</taxon>
        <taxon>Embryophyta</taxon>
        <taxon>Tracheophyta</taxon>
        <taxon>Spermatophyta</taxon>
        <taxon>Magnoliopsida</taxon>
        <taxon>eudicotyledons</taxon>
        <taxon>Gunneridae</taxon>
        <taxon>Pentapetalae</taxon>
        <taxon>asterids</taxon>
        <taxon>campanulids</taxon>
        <taxon>Apiales</taxon>
        <taxon>Apiaceae</taxon>
        <taxon>Apioideae</taxon>
        <taxon>apioid superclade</taxon>
        <taxon>Tordylieae</taxon>
        <taxon>Tordyliinae</taxon>
        <taxon>Heracleum</taxon>
    </lineage>
</organism>
<keyword evidence="2" id="KW-0479">Metal-binding</keyword>
<gene>
    <name evidence="10" type="ORF">POM88_000861</name>
</gene>
<evidence type="ECO:0008006" key="12">
    <source>
        <dbReference type="Google" id="ProtNLM"/>
    </source>
</evidence>
<evidence type="ECO:0000259" key="9">
    <source>
        <dbReference type="Pfam" id="PF14372"/>
    </source>
</evidence>
<feature type="domain" description="HAT C-terminal dimerisation" evidence="8">
    <location>
        <begin position="536"/>
        <end position="615"/>
    </location>
</feature>
<sequence length="646" mass="74455">MATSSHQATDATGATSTPTTGSTYTVIPHNHKAPCWDNYDLVKLIDGTEKARHRLCGKFFGSKGNSTLNRHHPKCESKQNPEFTQARIDETGRTWTYDQVLQREMQMKCIISRGWPYNTFDNVVTTRYIHRALQPRYQKVSRSTTHRDAGKGYMKAKRDIIRYFNNFEGKFSLTSDVWSAGQNLGLSYICITCHWIDPITWEMSKRIICFELFELPHTGQYIYQLIMSYLREFKIKDKIMSLSFDNASNNDATIDKLKRDLDPFLNGEFLHSRCACHVLNRVVQDGLKLVLHITSKIRQLVSYCYGPNRRRQDFCKFVRGQGLKYLKPAVDMPIRWNSTYKMLKRAFRQRVVLIEFHNSRNGPVNTISSTDWTRIEELLSILKCFYKATERFSGVYYPTTPLVLGEFYLITMTFVKWQDNEIWGPVIFQMRENFLKYYEEMPQMFCCAAALDPKIGVDGVESLLECINYNLGISTDATSASIQKFNQTLNAFYDQYETLYGAKPRDIPVETGSSRDVALQLAISRKKSKTISSSSELAKYKMTDFVGEQSDILEFWKTRSCHYPVMAIMARDILTVQASTVASESTFSFSGRILNERRSRLSPSSLEVCICYKDHLDAEERIQDVDSAEDSSSSNEEFSMNEEDSS</sequence>
<evidence type="ECO:0000256" key="4">
    <source>
        <dbReference type="ARBA" id="ARBA00022833"/>
    </source>
</evidence>
<dbReference type="GO" id="GO:0005634">
    <property type="term" value="C:nucleus"/>
    <property type="evidence" value="ECO:0007669"/>
    <property type="project" value="UniProtKB-SubCell"/>
</dbReference>
<evidence type="ECO:0000256" key="7">
    <source>
        <dbReference type="SAM" id="MobiDB-lite"/>
    </source>
</evidence>
<dbReference type="GO" id="GO:0003677">
    <property type="term" value="F:DNA binding"/>
    <property type="evidence" value="ECO:0007669"/>
    <property type="project" value="UniProtKB-KW"/>
</dbReference>
<feature type="compositionally biased region" description="Low complexity" evidence="7">
    <location>
        <begin position="8"/>
        <end position="23"/>
    </location>
</feature>
<dbReference type="SUPFAM" id="SSF53098">
    <property type="entry name" value="Ribonuclease H-like"/>
    <property type="match status" value="1"/>
</dbReference>
<keyword evidence="6" id="KW-0539">Nucleus</keyword>
<keyword evidence="5" id="KW-0238">DNA-binding</keyword>
<dbReference type="Proteomes" id="UP001237642">
    <property type="component" value="Unassembled WGS sequence"/>
</dbReference>
<keyword evidence="11" id="KW-1185">Reference proteome</keyword>
<dbReference type="GO" id="GO:0046983">
    <property type="term" value="F:protein dimerization activity"/>
    <property type="evidence" value="ECO:0007669"/>
    <property type="project" value="InterPro"/>
</dbReference>
<comment type="caution">
    <text evidence="10">The sequence shown here is derived from an EMBL/GenBank/DDBJ whole genome shotgun (WGS) entry which is preliminary data.</text>
</comment>
<accession>A0AAD8JCM5</accession>
<dbReference type="Pfam" id="PF14372">
    <property type="entry name" value="hAT-like_RNase-H"/>
    <property type="match status" value="1"/>
</dbReference>
<feature type="region of interest" description="Disordered" evidence="7">
    <location>
        <begin position="622"/>
        <end position="646"/>
    </location>
</feature>
<keyword evidence="4" id="KW-0862">Zinc</keyword>
<evidence type="ECO:0000256" key="2">
    <source>
        <dbReference type="ARBA" id="ARBA00022723"/>
    </source>
</evidence>
<reference evidence="10" key="2">
    <citation type="submission" date="2023-05" db="EMBL/GenBank/DDBJ databases">
        <authorList>
            <person name="Schelkunov M.I."/>
        </authorList>
    </citation>
    <scope>NUCLEOTIDE SEQUENCE</scope>
    <source>
        <strain evidence="10">Hsosn_3</strain>
        <tissue evidence="10">Leaf</tissue>
    </source>
</reference>
<reference evidence="10" key="1">
    <citation type="submission" date="2023-02" db="EMBL/GenBank/DDBJ databases">
        <title>Genome of toxic invasive species Heracleum sosnowskyi carries increased number of genes despite the absence of recent whole-genome duplications.</title>
        <authorList>
            <person name="Schelkunov M."/>
            <person name="Shtratnikova V."/>
            <person name="Makarenko M."/>
            <person name="Klepikova A."/>
            <person name="Omelchenko D."/>
            <person name="Novikova G."/>
            <person name="Obukhova E."/>
            <person name="Bogdanov V."/>
            <person name="Penin A."/>
            <person name="Logacheva M."/>
        </authorList>
    </citation>
    <scope>NUCLEOTIDE SEQUENCE</scope>
    <source>
        <strain evidence="10">Hsosn_3</strain>
        <tissue evidence="10">Leaf</tissue>
    </source>
</reference>
<dbReference type="PANTHER" id="PTHR46481">
    <property type="entry name" value="ZINC FINGER BED DOMAIN-CONTAINING PROTEIN 4"/>
    <property type="match status" value="1"/>
</dbReference>
<dbReference type="Pfam" id="PF05699">
    <property type="entry name" value="Dimer_Tnp_hAT"/>
    <property type="match status" value="1"/>
</dbReference>
<feature type="region of interest" description="Disordered" evidence="7">
    <location>
        <begin position="1"/>
        <end position="23"/>
    </location>
</feature>
<proteinExistence type="predicted"/>
<keyword evidence="3" id="KW-0863">Zinc-finger</keyword>
<dbReference type="InterPro" id="IPR052035">
    <property type="entry name" value="ZnF_BED_domain_contain"/>
</dbReference>
<protein>
    <recommendedName>
        <fullName evidence="12">Transposase</fullName>
    </recommendedName>
</protein>